<sequence length="44" mass="4620">MTDDPGHPSARRRVVDVVVVGHGLQGVTSVRHGAVAAIIEEMLS</sequence>
<accession>A0A6J7NZJ4</accession>
<protein>
    <submittedName>
        <fullName evidence="1">Unannotated protein</fullName>
    </submittedName>
</protein>
<reference evidence="1" key="1">
    <citation type="submission" date="2020-05" db="EMBL/GenBank/DDBJ databases">
        <authorList>
            <person name="Chiriac C."/>
            <person name="Salcher M."/>
            <person name="Ghai R."/>
            <person name="Kavagutti S V."/>
        </authorList>
    </citation>
    <scope>NUCLEOTIDE SEQUENCE</scope>
</reference>
<name>A0A6J7NZJ4_9ZZZZ</name>
<evidence type="ECO:0000313" key="1">
    <source>
        <dbReference type="EMBL" id="CAB4998431.1"/>
    </source>
</evidence>
<organism evidence="1">
    <name type="scientific">freshwater metagenome</name>
    <dbReference type="NCBI Taxonomy" id="449393"/>
    <lineage>
        <taxon>unclassified sequences</taxon>
        <taxon>metagenomes</taxon>
        <taxon>ecological metagenomes</taxon>
    </lineage>
</organism>
<proteinExistence type="predicted"/>
<gene>
    <name evidence="1" type="ORF">UFOPK3992_00484</name>
</gene>
<dbReference type="EMBL" id="CAFBOZ010000051">
    <property type="protein sequence ID" value="CAB4998431.1"/>
    <property type="molecule type" value="Genomic_DNA"/>
</dbReference>
<dbReference type="AlphaFoldDB" id="A0A6J7NZJ4"/>